<dbReference type="AlphaFoldDB" id="A0A9E2KJM2"/>
<keyword evidence="2" id="KW-1133">Transmembrane helix</keyword>
<evidence type="ECO:0000313" key="4">
    <source>
        <dbReference type="EMBL" id="MBU3819335.1"/>
    </source>
</evidence>
<dbReference type="PANTHER" id="PTHR43156">
    <property type="entry name" value="STAGE II SPORULATION PROTEIN E-RELATED"/>
    <property type="match status" value="1"/>
</dbReference>
<evidence type="ECO:0000256" key="1">
    <source>
        <dbReference type="ARBA" id="ARBA00022801"/>
    </source>
</evidence>
<feature type="transmembrane region" description="Helical" evidence="2">
    <location>
        <begin position="184"/>
        <end position="206"/>
    </location>
</feature>
<reference evidence="4" key="2">
    <citation type="submission" date="2021-04" db="EMBL/GenBank/DDBJ databases">
        <authorList>
            <person name="Gilroy R."/>
        </authorList>
    </citation>
    <scope>NUCLEOTIDE SEQUENCE</scope>
    <source>
        <strain evidence="4">742</strain>
    </source>
</reference>
<dbReference type="Pfam" id="PF07228">
    <property type="entry name" value="SpoIIE"/>
    <property type="match status" value="1"/>
</dbReference>
<dbReference type="EMBL" id="JAHLFH010000059">
    <property type="protein sequence ID" value="MBU3819335.1"/>
    <property type="molecule type" value="Genomic_DNA"/>
</dbReference>
<evidence type="ECO:0000313" key="5">
    <source>
        <dbReference type="Proteomes" id="UP000824178"/>
    </source>
</evidence>
<dbReference type="SMART" id="SM00331">
    <property type="entry name" value="PP2C_SIG"/>
    <property type="match status" value="1"/>
</dbReference>
<name>A0A9E2KJM2_9FIRM</name>
<evidence type="ECO:0000256" key="2">
    <source>
        <dbReference type="SAM" id="Phobius"/>
    </source>
</evidence>
<dbReference type="SUPFAM" id="SSF81606">
    <property type="entry name" value="PP2C-like"/>
    <property type="match status" value="1"/>
</dbReference>
<dbReference type="GO" id="GO:0016791">
    <property type="term" value="F:phosphatase activity"/>
    <property type="evidence" value="ECO:0007669"/>
    <property type="project" value="TreeGrafter"/>
</dbReference>
<keyword evidence="2" id="KW-0472">Membrane</keyword>
<protein>
    <submittedName>
        <fullName evidence="4">PP2C family protein-serine/threonine phosphatase</fullName>
    </submittedName>
</protein>
<evidence type="ECO:0000259" key="3">
    <source>
        <dbReference type="SMART" id="SM00331"/>
    </source>
</evidence>
<sequence length="474" mass="51961">MRGETRPAAQGGIHMEKEQNNPIFLENEKEANHYSCRCLQVMGMIAALAWVLNLLDVFIVPPMVMNVGMPVCIFSFLLPTLLRPRMARLGGHFKYLVMGCCILGITVLSVAIPKHTVLAWIAPVLLSCHYYSRRLTAITLAASVVCLNAAGVAGMFVGEGDPNLIEAFHMADAVITPEILREAVLFFLLPRSAILVGMAFVCITVAKRTRSLLEKQAADSAARQRIETELSVATQIQADMLPRIFPAFPERREFDIYASMTPAKEVGGDFYDFFLVDNDHLAMVIADVSGKGVPAALFMVIAKTLLKNAVQMGASPKEALEKVNNQLCENNEAEMFVTVWLGIYEIPTGRLTAANAGHEYPAIRRAGGQFELFKDRHGFVLAGLENARYKEYEMEIGVGDTLFLYTDGVAEATDGANVLYGTDRMLAALNQGQALEPEALLRHVKADIDRFAGAAPQFDDITMLAIQRKDAGAN</sequence>
<feature type="domain" description="PPM-type phosphatase" evidence="3">
    <location>
        <begin position="251"/>
        <end position="468"/>
    </location>
</feature>
<keyword evidence="2" id="KW-0812">Transmembrane</keyword>
<dbReference type="PANTHER" id="PTHR43156:SF2">
    <property type="entry name" value="STAGE II SPORULATION PROTEIN E"/>
    <property type="match status" value="1"/>
</dbReference>
<accession>A0A9E2KJM2</accession>
<organism evidence="4 5">
    <name type="scientific">Candidatus Faecalibacterium intestinavium</name>
    <dbReference type="NCBI Taxonomy" id="2838580"/>
    <lineage>
        <taxon>Bacteria</taxon>
        <taxon>Bacillati</taxon>
        <taxon>Bacillota</taxon>
        <taxon>Clostridia</taxon>
        <taxon>Eubacteriales</taxon>
        <taxon>Oscillospiraceae</taxon>
        <taxon>Faecalibacterium</taxon>
    </lineage>
</organism>
<proteinExistence type="predicted"/>
<dbReference type="InterPro" id="IPR052016">
    <property type="entry name" value="Bact_Sigma-Reg"/>
</dbReference>
<dbReference type="InterPro" id="IPR036457">
    <property type="entry name" value="PPM-type-like_dom_sf"/>
</dbReference>
<comment type="caution">
    <text evidence="4">The sequence shown here is derived from an EMBL/GenBank/DDBJ whole genome shotgun (WGS) entry which is preliminary data.</text>
</comment>
<feature type="transmembrane region" description="Helical" evidence="2">
    <location>
        <begin position="93"/>
        <end position="111"/>
    </location>
</feature>
<dbReference type="Proteomes" id="UP000824178">
    <property type="component" value="Unassembled WGS sequence"/>
</dbReference>
<dbReference type="Gene3D" id="3.60.40.10">
    <property type="entry name" value="PPM-type phosphatase domain"/>
    <property type="match status" value="1"/>
</dbReference>
<feature type="transmembrane region" description="Helical" evidence="2">
    <location>
        <begin position="139"/>
        <end position="158"/>
    </location>
</feature>
<feature type="transmembrane region" description="Helical" evidence="2">
    <location>
        <begin position="34"/>
        <end position="52"/>
    </location>
</feature>
<dbReference type="InterPro" id="IPR001932">
    <property type="entry name" value="PPM-type_phosphatase-like_dom"/>
</dbReference>
<feature type="transmembrane region" description="Helical" evidence="2">
    <location>
        <begin position="58"/>
        <end position="81"/>
    </location>
</feature>
<reference evidence="4" key="1">
    <citation type="journal article" date="2021" name="PeerJ">
        <title>Extensive microbial diversity within the chicken gut microbiome revealed by metagenomics and culture.</title>
        <authorList>
            <person name="Gilroy R."/>
            <person name="Ravi A."/>
            <person name="Getino M."/>
            <person name="Pursley I."/>
            <person name="Horton D.L."/>
            <person name="Alikhan N.F."/>
            <person name="Baker D."/>
            <person name="Gharbi K."/>
            <person name="Hall N."/>
            <person name="Watson M."/>
            <person name="Adriaenssens E.M."/>
            <person name="Foster-Nyarko E."/>
            <person name="Jarju S."/>
            <person name="Secka A."/>
            <person name="Antonio M."/>
            <person name="Oren A."/>
            <person name="Chaudhuri R.R."/>
            <person name="La Ragione R."/>
            <person name="Hildebrand F."/>
            <person name="Pallen M.J."/>
        </authorList>
    </citation>
    <scope>NUCLEOTIDE SEQUENCE</scope>
    <source>
        <strain evidence="4">742</strain>
    </source>
</reference>
<gene>
    <name evidence="4" type="ORF">H9864_03045</name>
</gene>
<keyword evidence="1" id="KW-0378">Hydrolase</keyword>